<dbReference type="PANTHER" id="PTHR30055:SF231">
    <property type="entry name" value="TRANSCRIPTIONAL REGULATORY PROTEIN (PROBABLY DEOR-FAMILY)-RELATED"/>
    <property type="match status" value="1"/>
</dbReference>
<evidence type="ECO:0000256" key="3">
    <source>
        <dbReference type="SAM" id="MobiDB-lite"/>
    </source>
</evidence>
<dbReference type="GO" id="GO:0003700">
    <property type="term" value="F:DNA-binding transcription factor activity"/>
    <property type="evidence" value="ECO:0007669"/>
    <property type="project" value="TreeGrafter"/>
</dbReference>
<accession>A0A1I1M4Q9</accession>
<protein>
    <submittedName>
        <fullName evidence="5">DNA-binding transcriptional regulator YbjK</fullName>
    </submittedName>
</protein>
<sequence>MAAATRRHDPDRRRRITEAAVRVIRERGISALSHRAAAAAADVPLGSTTYHFAGLDDLLLAALREVNDGWLARFRAWSDSVDPDRPPAEEITRFVAGSLAAERSRTELEYELYFAGLRNPVVRPVAAGCLDEMVALLRRHVPDEHTARAVIALLDGLMLQYLLTGRPFRPEEVRDGLARLLSGSPSGGLPHSGTGSPPPAAAG</sequence>
<dbReference type="InterPro" id="IPR009057">
    <property type="entry name" value="Homeodomain-like_sf"/>
</dbReference>
<dbReference type="STRING" id="910347.SAMN05421773_106104"/>
<dbReference type="PROSITE" id="PS50977">
    <property type="entry name" value="HTH_TETR_2"/>
    <property type="match status" value="1"/>
</dbReference>
<dbReference type="SUPFAM" id="SSF48498">
    <property type="entry name" value="Tetracyclin repressor-like, C-terminal domain"/>
    <property type="match status" value="1"/>
</dbReference>
<feature type="domain" description="HTH tetR-type" evidence="4">
    <location>
        <begin position="10"/>
        <end position="70"/>
    </location>
</feature>
<dbReference type="Proteomes" id="UP000199207">
    <property type="component" value="Unassembled WGS sequence"/>
</dbReference>
<evidence type="ECO:0000256" key="1">
    <source>
        <dbReference type="ARBA" id="ARBA00023125"/>
    </source>
</evidence>
<dbReference type="EMBL" id="FOLM01000006">
    <property type="protein sequence ID" value="SFC80487.1"/>
    <property type="molecule type" value="Genomic_DNA"/>
</dbReference>
<feature type="compositionally biased region" description="Low complexity" evidence="3">
    <location>
        <begin position="180"/>
        <end position="195"/>
    </location>
</feature>
<dbReference type="InterPro" id="IPR001647">
    <property type="entry name" value="HTH_TetR"/>
</dbReference>
<keyword evidence="6" id="KW-1185">Reference proteome</keyword>
<dbReference type="PANTHER" id="PTHR30055">
    <property type="entry name" value="HTH-TYPE TRANSCRIPTIONAL REGULATOR RUTR"/>
    <property type="match status" value="1"/>
</dbReference>
<evidence type="ECO:0000313" key="5">
    <source>
        <dbReference type="EMBL" id="SFC80487.1"/>
    </source>
</evidence>
<dbReference type="SUPFAM" id="SSF46689">
    <property type="entry name" value="Homeodomain-like"/>
    <property type="match status" value="1"/>
</dbReference>
<dbReference type="InterPro" id="IPR041583">
    <property type="entry name" value="TetR_C_31"/>
</dbReference>
<dbReference type="InterPro" id="IPR036271">
    <property type="entry name" value="Tet_transcr_reg_TetR-rel_C_sf"/>
</dbReference>
<proteinExistence type="predicted"/>
<dbReference type="AlphaFoldDB" id="A0A1I1M4Q9"/>
<dbReference type="Gene3D" id="1.10.357.10">
    <property type="entry name" value="Tetracycline Repressor, domain 2"/>
    <property type="match status" value="1"/>
</dbReference>
<dbReference type="InterPro" id="IPR050109">
    <property type="entry name" value="HTH-type_TetR-like_transc_reg"/>
</dbReference>
<name>A0A1I1M4Q9_9ACTN</name>
<feature type="DNA-binding region" description="H-T-H motif" evidence="2">
    <location>
        <begin position="33"/>
        <end position="52"/>
    </location>
</feature>
<keyword evidence="1 2" id="KW-0238">DNA-binding</keyword>
<evidence type="ECO:0000313" key="6">
    <source>
        <dbReference type="Proteomes" id="UP000199207"/>
    </source>
</evidence>
<dbReference type="GO" id="GO:0000976">
    <property type="term" value="F:transcription cis-regulatory region binding"/>
    <property type="evidence" value="ECO:0007669"/>
    <property type="project" value="TreeGrafter"/>
</dbReference>
<dbReference type="RefSeq" id="WP_093838994.1">
    <property type="nucleotide sequence ID" value="NZ_FOLM01000006.1"/>
</dbReference>
<organism evidence="5 6">
    <name type="scientific">Streptomyces aidingensis</name>
    <dbReference type="NCBI Taxonomy" id="910347"/>
    <lineage>
        <taxon>Bacteria</taxon>
        <taxon>Bacillati</taxon>
        <taxon>Actinomycetota</taxon>
        <taxon>Actinomycetes</taxon>
        <taxon>Kitasatosporales</taxon>
        <taxon>Streptomycetaceae</taxon>
        <taxon>Streptomyces</taxon>
    </lineage>
</organism>
<evidence type="ECO:0000259" key="4">
    <source>
        <dbReference type="PROSITE" id="PS50977"/>
    </source>
</evidence>
<evidence type="ECO:0000256" key="2">
    <source>
        <dbReference type="PROSITE-ProRule" id="PRU00335"/>
    </source>
</evidence>
<dbReference type="OrthoDB" id="6929199at2"/>
<dbReference type="Pfam" id="PF00440">
    <property type="entry name" value="TetR_N"/>
    <property type="match status" value="1"/>
</dbReference>
<gene>
    <name evidence="5" type="ORF">SAMN05421773_106104</name>
</gene>
<dbReference type="Pfam" id="PF17940">
    <property type="entry name" value="TetR_C_31"/>
    <property type="match status" value="1"/>
</dbReference>
<reference evidence="5 6" key="1">
    <citation type="submission" date="2016-10" db="EMBL/GenBank/DDBJ databases">
        <authorList>
            <person name="de Groot N.N."/>
        </authorList>
    </citation>
    <scope>NUCLEOTIDE SEQUENCE [LARGE SCALE GENOMIC DNA]</scope>
    <source>
        <strain evidence="5 6">CGMCC 4.5739</strain>
    </source>
</reference>
<feature type="region of interest" description="Disordered" evidence="3">
    <location>
        <begin position="179"/>
        <end position="203"/>
    </location>
</feature>